<gene>
    <name evidence="2" type="ORF">PF002_g797</name>
    <name evidence="3" type="ORF">PF002_g800</name>
</gene>
<evidence type="ECO:0000256" key="1">
    <source>
        <dbReference type="SAM" id="MobiDB-lite"/>
    </source>
</evidence>
<evidence type="ECO:0000313" key="4">
    <source>
        <dbReference type="Proteomes" id="UP000440367"/>
    </source>
</evidence>
<dbReference type="Proteomes" id="UP000440367">
    <property type="component" value="Unassembled WGS sequence"/>
</dbReference>
<comment type="caution">
    <text evidence="2">The sequence shown here is derived from an EMBL/GenBank/DDBJ whole genome shotgun (WGS) entry which is preliminary data.</text>
</comment>
<evidence type="ECO:0000313" key="3">
    <source>
        <dbReference type="EMBL" id="KAE9257710.1"/>
    </source>
</evidence>
<name>A0A6A4AKF1_9STRA</name>
<feature type="region of interest" description="Disordered" evidence="1">
    <location>
        <begin position="1"/>
        <end position="34"/>
    </location>
</feature>
<protein>
    <submittedName>
        <fullName evidence="2">Uncharacterized protein</fullName>
    </submittedName>
</protein>
<reference evidence="2 4" key="1">
    <citation type="submission" date="2018-08" db="EMBL/GenBank/DDBJ databases">
        <title>Genomic investigation of the strawberry pathogen Phytophthora fragariae indicates pathogenicity is determined by transcriptional variation in three key races.</title>
        <authorList>
            <person name="Adams T.M."/>
            <person name="Armitage A.D."/>
            <person name="Sobczyk M.K."/>
            <person name="Bates H.J."/>
            <person name="Dunwell J.M."/>
            <person name="Nellist C.F."/>
            <person name="Harrison R.J."/>
        </authorList>
    </citation>
    <scope>NUCLEOTIDE SEQUENCE [LARGE SCALE GENOMIC DNA]</scope>
    <source>
        <strain evidence="2 4">BC-1</strain>
    </source>
</reference>
<dbReference type="EMBL" id="QXGD01000017">
    <property type="protein sequence ID" value="KAE9257710.1"/>
    <property type="molecule type" value="Genomic_DNA"/>
</dbReference>
<proteinExistence type="predicted"/>
<dbReference type="EMBL" id="QXGD01000017">
    <property type="protein sequence ID" value="KAE9257687.1"/>
    <property type="molecule type" value="Genomic_DNA"/>
</dbReference>
<dbReference type="AlphaFoldDB" id="A0A6A4AKF1"/>
<sequence>MDTDEITAFDDFEDLAELSSDDEDKNQDRAFEYY</sequence>
<organism evidence="2 4">
    <name type="scientific">Phytophthora fragariae</name>
    <dbReference type="NCBI Taxonomy" id="53985"/>
    <lineage>
        <taxon>Eukaryota</taxon>
        <taxon>Sar</taxon>
        <taxon>Stramenopiles</taxon>
        <taxon>Oomycota</taxon>
        <taxon>Peronosporomycetes</taxon>
        <taxon>Peronosporales</taxon>
        <taxon>Peronosporaceae</taxon>
        <taxon>Phytophthora</taxon>
    </lineage>
</organism>
<feature type="compositionally biased region" description="Acidic residues" evidence="1">
    <location>
        <begin position="1"/>
        <end position="25"/>
    </location>
</feature>
<accession>A0A6A4AKF1</accession>
<evidence type="ECO:0000313" key="2">
    <source>
        <dbReference type="EMBL" id="KAE9257687.1"/>
    </source>
</evidence>